<evidence type="ECO:0000313" key="9">
    <source>
        <dbReference type="EnsemblPlants" id="KQL10047"/>
    </source>
</evidence>
<feature type="domain" description="RING-type" evidence="8">
    <location>
        <begin position="188"/>
        <end position="230"/>
    </location>
</feature>
<evidence type="ECO:0000256" key="6">
    <source>
        <dbReference type="PROSITE-ProRule" id="PRU00175"/>
    </source>
</evidence>
<dbReference type="Gramene" id="KQL10047">
    <property type="protein sequence ID" value="KQL10047"/>
    <property type="gene ID" value="SETIT_007196mg"/>
</dbReference>
<protein>
    <recommendedName>
        <fullName evidence="8">RING-type domain-containing protein</fullName>
    </recommendedName>
</protein>
<dbReference type="Proteomes" id="UP000004995">
    <property type="component" value="Unassembled WGS sequence"/>
</dbReference>
<dbReference type="Pfam" id="PF13639">
    <property type="entry name" value="zf-RING_2"/>
    <property type="match status" value="1"/>
</dbReference>
<dbReference type="InterPro" id="IPR001841">
    <property type="entry name" value="Znf_RING"/>
</dbReference>
<dbReference type="PANTHER" id="PTHR46151">
    <property type="entry name" value="NEP1-INTERACTING PROTEIN-LIKE 2"/>
    <property type="match status" value="1"/>
</dbReference>
<feature type="region of interest" description="Disordered" evidence="7">
    <location>
        <begin position="1"/>
        <end position="21"/>
    </location>
</feature>
<dbReference type="AlphaFoldDB" id="K3XZ38"/>
<evidence type="ECO:0000256" key="2">
    <source>
        <dbReference type="ARBA" id="ARBA00022723"/>
    </source>
</evidence>
<gene>
    <name evidence="9" type="primary">LOC101766771</name>
</gene>
<reference evidence="9" key="2">
    <citation type="submission" date="2018-08" db="UniProtKB">
        <authorList>
            <consortium name="EnsemblPlants"/>
        </authorList>
    </citation>
    <scope>IDENTIFICATION</scope>
    <source>
        <strain evidence="9">Yugu1</strain>
    </source>
</reference>
<evidence type="ECO:0000256" key="7">
    <source>
        <dbReference type="SAM" id="MobiDB-lite"/>
    </source>
</evidence>
<dbReference type="InParanoid" id="K3XZ38"/>
<dbReference type="EMBL" id="AGNK02002306">
    <property type="status" value="NOT_ANNOTATED_CDS"/>
    <property type="molecule type" value="Genomic_DNA"/>
</dbReference>
<dbReference type="PROSITE" id="PS50089">
    <property type="entry name" value="ZF_RING_2"/>
    <property type="match status" value="1"/>
</dbReference>
<dbReference type="PANTHER" id="PTHR46151:SF6">
    <property type="entry name" value="OS06G0231600 PROTEIN"/>
    <property type="match status" value="1"/>
</dbReference>
<name>K3XZ38_SETIT</name>
<comment type="subcellular location">
    <subcellularLocation>
        <location evidence="1">Membrane</location>
    </subcellularLocation>
</comment>
<dbReference type="OMA" id="CVDRWFM"/>
<dbReference type="CDD" id="cd16461">
    <property type="entry name" value="RING-H2_EL5-like"/>
    <property type="match status" value="1"/>
</dbReference>
<accession>K3XZ38</accession>
<dbReference type="Gene3D" id="3.30.40.10">
    <property type="entry name" value="Zinc/RING finger domain, C3HC4 (zinc finger)"/>
    <property type="match status" value="1"/>
</dbReference>
<dbReference type="InterPro" id="IPR013083">
    <property type="entry name" value="Znf_RING/FYVE/PHD"/>
</dbReference>
<evidence type="ECO:0000256" key="3">
    <source>
        <dbReference type="ARBA" id="ARBA00022771"/>
    </source>
</evidence>
<evidence type="ECO:0000256" key="1">
    <source>
        <dbReference type="ARBA" id="ARBA00004370"/>
    </source>
</evidence>
<organism evidence="9 10">
    <name type="scientific">Setaria italica</name>
    <name type="common">Foxtail millet</name>
    <name type="synonym">Panicum italicum</name>
    <dbReference type="NCBI Taxonomy" id="4555"/>
    <lineage>
        <taxon>Eukaryota</taxon>
        <taxon>Viridiplantae</taxon>
        <taxon>Streptophyta</taxon>
        <taxon>Embryophyta</taxon>
        <taxon>Tracheophyta</taxon>
        <taxon>Spermatophyta</taxon>
        <taxon>Magnoliopsida</taxon>
        <taxon>Liliopsida</taxon>
        <taxon>Poales</taxon>
        <taxon>Poaceae</taxon>
        <taxon>PACMAD clade</taxon>
        <taxon>Panicoideae</taxon>
        <taxon>Panicodae</taxon>
        <taxon>Paniceae</taxon>
        <taxon>Cenchrinae</taxon>
        <taxon>Setaria</taxon>
    </lineage>
</organism>
<dbReference type="SUPFAM" id="SSF57850">
    <property type="entry name" value="RING/U-box"/>
    <property type="match status" value="1"/>
</dbReference>
<evidence type="ECO:0000256" key="5">
    <source>
        <dbReference type="ARBA" id="ARBA00023136"/>
    </source>
</evidence>
<sequence>MEVPPLPAAAASAEEERRSTATGSCLPRLVSGVLSGALTGLFAVAGGLTGAFTGALAGRASDSGVLRGAGLGAFAGAVLSIEVLEASRAYWSADRSSPQSTSSMGDFIEQLLHARSVQDQYEPSAYMAYRWQMNNRYFQQVGIADNDDLYDVLEEVLSDGLSQDTLKKLPHHVVTDQKQESVAEDLSCAICLQDVVAGETVRKLPKCSHTFHQPCVDRWFMDHCSCPVCRQDVCR</sequence>
<evidence type="ECO:0000313" key="10">
    <source>
        <dbReference type="Proteomes" id="UP000004995"/>
    </source>
</evidence>
<proteinExistence type="predicted"/>
<dbReference type="ExpressionAtlas" id="K3XZ38">
    <property type="expression patterns" value="baseline"/>
</dbReference>
<dbReference type="SMART" id="SM00184">
    <property type="entry name" value="RING"/>
    <property type="match status" value="1"/>
</dbReference>
<keyword evidence="2" id="KW-0479">Metal-binding</keyword>
<evidence type="ECO:0000259" key="8">
    <source>
        <dbReference type="PROSITE" id="PS50089"/>
    </source>
</evidence>
<keyword evidence="3 6" id="KW-0863">Zinc-finger</keyword>
<dbReference type="EnsemblPlants" id="KQL10047">
    <property type="protein sequence ID" value="KQL10047"/>
    <property type="gene ID" value="SETIT_007196mg"/>
</dbReference>
<keyword evidence="10" id="KW-1185">Reference proteome</keyword>
<dbReference type="eggNOG" id="KOG0800">
    <property type="taxonomic scope" value="Eukaryota"/>
</dbReference>
<reference evidence="10" key="1">
    <citation type="journal article" date="2012" name="Nat. Biotechnol.">
        <title>Reference genome sequence of the model plant Setaria.</title>
        <authorList>
            <person name="Bennetzen J.L."/>
            <person name="Schmutz J."/>
            <person name="Wang H."/>
            <person name="Percifield R."/>
            <person name="Hawkins J."/>
            <person name="Pontaroli A.C."/>
            <person name="Estep M."/>
            <person name="Feng L."/>
            <person name="Vaughn J.N."/>
            <person name="Grimwood J."/>
            <person name="Jenkins J."/>
            <person name="Barry K."/>
            <person name="Lindquist E."/>
            <person name="Hellsten U."/>
            <person name="Deshpande S."/>
            <person name="Wang X."/>
            <person name="Wu X."/>
            <person name="Mitros T."/>
            <person name="Triplett J."/>
            <person name="Yang X."/>
            <person name="Ye C.Y."/>
            <person name="Mauro-Herrera M."/>
            <person name="Wang L."/>
            <person name="Li P."/>
            <person name="Sharma M."/>
            <person name="Sharma R."/>
            <person name="Ronald P.C."/>
            <person name="Panaud O."/>
            <person name="Kellogg E.A."/>
            <person name="Brutnell T.P."/>
            <person name="Doust A.N."/>
            <person name="Tuskan G.A."/>
            <person name="Rokhsar D."/>
            <person name="Devos K.M."/>
        </authorList>
    </citation>
    <scope>NUCLEOTIDE SEQUENCE [LARGE SCALE GENOMIC DNA]</scope>
    <source>
        <strain evidence="10">cv. Yugu1</strain>
    </source>
</reference>
<evidence type="ECO:0000256" key="4">
    <source>
        <dbReference type="ARBA" id="ARBA00022833"/>
    </source>
</evidence>
<dbReference type="GO" id="GO:0008270">
    <property type="term" value="F:zinc ion binding"/>
    <property type="evidence" value="ECO:0007669"/>
    <property type="project" value="UniProtKB-KW"/>
</dbReference>
<keyword evidence="4" id="KW-0862">Zinc</keyword>
<keyword evidence="5" id="KW-0472">Membrane</keyword>
<dbReference type="GO" id="GO:0016020">
    <property type="term" value="C:membrane"/>
    <property type="evidence" value="ECO:0007669"/>
    <property type="project" value="UniProtKB-SubCell"/>
</dbReference>